<name>A0A8J2R9V2_9NEOP</name>
<comment type="caution">
    <text evidence="2">The sequence shown here is derived from an EMBL/GenBank/DDBJ whole genome shotgun (WGS) entry which is preliminary data.</text>
</comment>
<accession>A0A8J2R9V2</accession>
<sequence length="130" mass="14393">MSLTSFQTITETSTICSSRWKKNTAAASLTIIPQDESRFKGKLLAPETRNENLEEPIGGVGGHLSYIISQDRPASGTDTNRKHKEPSKGEGPQHNTHTARRCRLRVLVTRTMAVLDRQLSTVRRPAPPSD</sequence>
<gene>
    <name evidence="2" type="ORF">DCHRY22_LOCUS16191</name>
</gene>
<dbReference type="Proteomes" id="UP000789524">
    <property type="component" value="Unassembled WGS sequence"/>
</dbReference>
<evidence type="ECO:0000256" key="1">
    <source>
        <dbReference type="SAM" id="MobiDB-lite"/>
    </source>
</evidence>
<evidence type="ECO:0000313" key="3">
    <source>
        <dbReference type="Proteomes" id="UP000789524"/>
    </source>
</evidence>
<evidence type="ECO:0000313" key="2">
    <source>
        <dbReference type="EMBL" id="CAG9585864.1"/>
    </source>
</evidence>
<dbReference type="AlphaFoldDB" id="A0A8J2R9V2"/>
<keyword evidence="3" id="KW-1185">Reference proteome</keyword>
<reference evidence="2" key="1">
    <citation type="submission" date="2021-09" db="EMBL/GenBank/DDBJ databases">
        <authorList>
            <person name="Martin H S."/>
        </authorList>
    </citation>
    <scope>NUCLEOTIDE SEQUENCE</scope>
</reference>
<protein>
    <submittedName>
        <fullName evidence="2">(African queen) hypothetical protein</fullName>
    </submittedName>
</protein>
<feature type="region of interest" description="Disordered" evidence="1">
    <location>
        <begin position="68"/>
        <end position="102"/>
    </location>
</feature>
<organism evidence="2 3">
    <name type="scientific">Danaus chrysippus</name>
    <name type="common">African queen</name>
    <dbReference type="NCBI Taxonomy" id="151541"/>
    <lineage>
        <taxon>Eukaryota</taxon>
        <taxon>Metazoa</taxon>
        <taxon>Ecdysozoa</taxon>
        <taxon>Arthropoda</taxon>
        <taxon>Hexapoda</taxon>
        <taxon>Insecta</taxon>
        <taxon>Pterygota</taxon>
        <taxon>Neoptera</taxon>
        <taxon>Endopterygota</taxon>
        <taxon>Lepidoptera</taxon>
        <taxon>Glossata</taxon>
        <taxon>Ditrysia</taxon>
        <taxon>Papilionoidea</taxon>
        <taxon>Nymphalidae</taxon>
        <taxon>Danainae</taxon>
        <taxon>Danaini</taxon>
        <taxon>Danaina</taxon>
        <taxon>Danaus</taxon>
        <taxon>Anosia</taxon>
    </lineage>
</organism>
<dbReference type="EMBL" id="CAKASE010000083">
    <property type="protein sequence ID" value="CAG9585864.1"/>
    <property type="molecule type" value="Genomic_DNA"/>
</dbReference>
<proteinExistence type="predicted"/>